<dbReference type="InterPro" id="IPR011453">
    <property type="entry name" value="DUF1559"/>
</dbReference>
<gene>
    <name evidence="2" type="ORF">FRUB_02968</name>
</gene>
<dbReference type="AlphaFoldDB" id="A0A225E1K4"/>
<dbReference type="PANTHER" id="PTHR30093">
    <property type="entry name" value="GENERAL SECRETION PATHWAY PROTEIN G"/>
    <property type="match status" value="1"/>
</dbReference>
<evidence type="ECO:0000313" key="2">
    <source>
        <dbReference type="EMBL" id="OWK43369.1"/>
    </source>
</evidence>
<dbReference type="Pfam" id="PF07596">
    <property type="entry name" value="SBP_bac_10"/>
    <property type="match status" value="1"/>
</dbReference>
<proteinExistence type="predicted"/>
<evidence type="ECO:0000313" key="3">
    <source>
        <dbReference type="Proteomes" id="UP000214646"/>
    </source>
</evidence>
<evidence type="ECO:0000259" key="1">
    <source>
        <dbReference type="Pfam" id="PF07596"/>
    </source>
</evidence>
<keyword evidence="3" id="KW-1185">Reference proteome</keyword>
<dbReference type="EMBL" id="NIDE01000004">
    <property type="protein sequence ID" value="OWK43369.1"/>
    <property type="molecule type" value="Genomic_DNA"/>
</dbReference>
<organism evidence="2 3">
    <name type="scientific">Fimbriiglobus ruber</name>
    <dbReference type="NCBI Taxonomy" id="1908690"/>
    <lineage>
        <taxon>Bacteria</taxon>
        <taxon>Pseudomonadati</taxon>
        <taxon>Planctomycetota</taxon>
        <taxon>Planctomycetia</taxon>
        <taxon>Gemmatales</taxon>
        <taxon>Gemmataceae</taxon>
        <taxon>Fimbriiglobus</taxon>
    </lineage>
</organism>
<name>A0A225E1K4_9BACT</name>
<accession>A0A225E1K4</accession>
<feature type="domain" description="DUF1559" evidence="1">
    <location>
        <begin position="2"/>
        <end position="90"/>
    </location>
</feature>
<dbReference type="Proteomes" id="UP000214646">
    <property type="component" value="Unassembled WGS sequence"/>
</dbReference>
<protein>
    <recommendedName>
        <fullName evidence="1">DUF1559 domain-containing protein</fullName>
    </recommendedName>
</protein>
<comment type="caution">
    <text evidence="2">The sequence shown here is derived from an EMBL/GenBank/DDBJ whole genome shotgun (WGS) entry which is preliminary data.</text>
</comment>
<sequence>MSWRVALLPYIEQNKRYKQFKLDEAWDGPTNGPVARITLPEFNDRAWPSTDPNNQTPYRVFVGGGAIFDERKKMTFSDVGDGTSNTIMLIGATQTVPWAQYNELPFAPNAPLPPLGVPRRDWIPVGMVDGSVRMANKSIDPQVLKAAITANGGESLPEDWYWPWKRDPYTTGK</sequence>
<reference evidence="3" key="1">
    <citation type="submission" date="2017-06" db="EMBL/GenBank/DDBJ databases">
        <title>Genome analysis of Fimbriiglobus ruber SP5, the first member of the order Planctomycetales with confirmed chitinolytic capability.</title>
        <authorList>
            <person name="Ravin N.V."/>
            <person name="Rakitin A.L."/>
            <person name="Ivanova A.A."/>
            <person name="Beletsky A.V."/>
            <person name="Kulichevskaya I.S."/>
            <person name="Mardanov A.V."/>
            <person name="Dedysh S.N."/>
        </authorList>
    </citation>
    <scope>NUCLEOTIDE SEQUENCE [LARGE SCALE GENOMIC DNA]</scope>
    <source>
        <strain evidence="3">SP5</strain>
    </source>
</reference>
<dbReference type="PANTHER" id="PTHR30093:SF2">
    <property type="entry name" value="TYPE II SECRETION SYSTEM PROTEIN H"/>
    <property type="match status" value="1"/>
</dbReference>